<keyword evidence="1" id="KW-0732">Signal</keyword>
<gene>
    <name evidence="2" type="ORF">HK415_11025</name>
</gene>
<dbReference type="AlphaFoldDB" id="A0A849KBR2"/>
<reference evidence="2 3" key="2">
    <citation type="submission" date="2020-06" db="EMBL/GenBank/DDBJ databases">
        <title>Ramlibacter rhizophilus sp. nov., isolated from rhizosphere soil of national flower Mugunghwa from South Korea.</title>
        <authorList>
            <person name="Zheng-Fei Y."/>
            <person name="Huan T."/>
        </authorList>
    </citation>
    <scope>NUCLEOTIDE SEQUENCE [LARGE SCALE GENOMIC DNA]</scope>
    <source>
        <strain evidence="2 3">B156</strain>
    </source>
</reference>
<accession>A0A849KBR2</accession>
<organism evidence="2 3">
    <name type="scientific">Ramlibacter montanisoli</name>
    <dbReference type="NCBI Taxonomy" id="2732512"/>
    <lineage>
        <taxon>Bacteria</taxon>
        <taxon>Pseudomonadati</taxon>
        <taxon>Pseudomonadota</taxon>
        <taxon>Betaproteobacteria</taxon>
        <taxon>Burkholderiales</taxon>
        <taxon>Comamonadaceae</taxon>
        <taxon>Ramlibacter</taxon>
    </lineage>
</organism>
<proteinExistence type="predicted"/>
<evidence type="ECO:0000313" key="3">
    <source>
        <dbReference type="Proteomes" id="UP000552954"/>
    </source>
</evidence>
<sequence length="156" mass="16607">MRARLTVAAALLLFASASQAAEAAYDFVVCTHGKGSPLEANADIVAYAVENWGVVASSSSREWENASTHCLGYMRVLGGKRVGRGVCKWMQAGGDTAVGEFDFPAAGEPSFTWLSGTGKLKGISGGGTFRELFDARAVDPPTVQGCRRDWGRYRLP</sequence>
<evidence type="ECO:0000256" key="1">
    <source>
        <dbReference type="SAM" id="SignalP"/>
    </source>
</evidence>
<feature type="signal peptide" evidence="1">
    <location>
        <begin position="1"/>
        <end position="20"/>
    </location>
</feature>
<dbReference type="EMBL" id="JABFCS010000001">
    <property type="protein sequence ID" value="NNU43567.1"/>
    <property type="molecule type" value="Genomic_DNA"/>
</dbReference>
<name>A0A849KBR2_9BURK</name>
<comment type="caution">
    <text evidence="2">The sequence shown here is derived from an EMBL/GenBank/DDBJ whole genome shotgun (WGS) entry which is preliminary data.</text>
</comment>
<evidence type="ECO:0000313" key="2">
    <source>
        <dbReference type="EMBL" id="NNU43567.1"/>
    </source>
</evidence>
<protein>
    <submittedName>
        <fullName evidence="2">Uncharacterized protein</fullName>
    </submittedName>
</protein>
<dbReference type="RefSeq" id="WP_171558947.1">
    <property type="nucleotide sequence ID" value="NZ_JABFCS010000001.1"/>
</dbReference>
<keyword evidence="3" id="KW-1185">Reference proteome</keyword>
<feature type="chain" id="PRO_5032734442" evidence="1">
    <location>
        <begin position="21"/>
        <end position="156"/>
    </location>
</feature>
<dbReference type="Proteomes" id="UP000552954">
    <property type="component" value="Unassembled WGS sequence"/>
</dbReference>
<reference evidence="2 3" key="1">
    <citation type="submission" date="2020-05" db="EMBL/GenBank/DDBJ databases">
        <authorList>
            <person name="Khan S.A."/>
            <person name="Jeon C.O."/>
            <person name="Chun B.H."/>
        </authorList>
    </citation>
    <scope>NUCLEOTIDE SEQUENCE [LARGE SCALE GENOMIC DNA]</scope>
    <source>
        <strain evidence="2 3">B156</strain>
    </source>
</reference>